<dbReference type="InterPro" id="IPR000318">
    <property type="entry name" value="Nase_comp1_CS"/>
</dbReference>
<keyword evidence="7" id="KW-0812">Transmembrane</keyword>
<sequence>MKEIDSAKQIQVLEDRSDQVWTKGSGKAFVCDKKSSAGSVTQRACAFCGSRVVLYPIADALHIVHGPIGCAVYNWDIRGSLSSGSQLNRNSFSTDLAEKEVIFGGEKKLEASLIELIEYYSPKAAFVYSTCIVGLIGDDVEAICKKVTKKTGIECIPVDSPGFKGTKKTGYQAACEAAYRLVGTGDTSSIGKYSVNLMGEFNIAGEAWMIRKYFERMGVEVVATITGDGRVDDLRRCHGAALNLVQCSGSMTHLAKLLKDEHGIPMERVSFFGFEDTARALYATAEHFGDPELMRKAEEVVAEEISKFAPQLKKYRKQLKGKKAALYVGGAFKAFSLVLALRALGMKTVLAGTQTGSAEDYEQLQEICDPGTVIVDDSNPLELAKFVLEKEVDLFIGGVKERPIAYKLGVAFCDHNHERKIPLAGFEGMLHFADEVARSALSPIWKFAPRHEMRALNLNNVKS</sequence>
<dbReference type="GO" id="GO:0065003">
    <property type="term" value="P:protein-containing complex assembly"/>
    <property type="evidence" value="ECO:0007669"/>
    <property type="project" value="InterPro"/>
</dbReference>
<protein>
    <recommendedName>
        <fullName evidence="4">Nitrogenase iron-molybdenum cofactor biosynthesis protein NifE</fullName>
    </recommendedName>
</protein>
<gene>
    <name evidence="9" type="primary">nifE</name>
    <name evidence="9" type="ORF">H5P27_09020</name>
</gene>
<dbReference type="PANTHER" id="PTHR42956:SF1">
    <property type="entry name" value="NITROGENASE IRON-MOLYBDENUM COFACTOR BIOSYNTHESIS PROTEIN NIFE"/>
    <property type="match status" value="1"/>
</dbReference>
<evidence type="ECO:0000256" key="3">
    <source>
        <dbReference type="ARBA" id="ARBA00011002"/>
    </source>
</evidence>
<reference evidence="9 10" key="1">
    <citation type="submission" date="2020-07" db="EMBL/GenBank/DDBJ databases">
        <authorList>
            <person name="Feng X."/>
        </authorList>
    </citation>
    <scope>NUCLEOTIDE SEQUENCE [LARGE SCALE GENOMIC DNA]</scope>
    <source>
        <strain evidence="9 10">JCM23202</strain>
    </source>
</reference>
<keyword evidence="10" id="KW-1185">Reference proteome</keyword>
<dbReference type="NCBIfam" id="TIGR01283">
    <property type="entry name" value="nifE"/>
    <property type="match status" value="1"/>
</dbReference>
<comment type="similarity">
    <text evidence="3 6">Belongs to the NifD/NifK/NifE/NifN family.</text>
</comment>
<dbReference type="AlphaFoldDB" id="A0A7X1E9W3"/>
<evidence type="ECO:0000259" key="8">
    <source>
        <dbReference type="Pfam" id="PF00148"/>
    </source>
</evidence>
<evidence type="ECO:0000313" key="10">
    <source>
        <dbReference type="Proteomes" id="UP000526501"/>
    </source>
</evidence>
<evidence type="ECO:0000256" key="4">
    <source>
        <dbReference type="ARBA" id="ARBA00013280"/>
    </source>
</evidence>
<evidence type="ECO:0000256" key="7">
    <source>
        <dbReference type="SAM" id="Phobius"/>
    </source>
</evidence>
<dbReference type="Proteomes" id="UP000526501">
    <property type="component" value="Unassembled WGS sequence"/>
</dbReference>
<dbReference type="InterPro" id="IPR005973">
    <property type="entry name" value="NifE"/>
</dbReference>
<feature type="transmembrane region" description="Helical" evidence="7">
    <location>
        <begin position="324"/>
        <end position="344"/>
    </location>
</feature>
<evidence type="ECO:0000256" key="5">
    <source>
        <dbReference type="ARBA" id="ARBA00023231"/>
    </source>
</evidence>
<dbReference type="RefSeq" id="WP_185660078.1">
    <property type="nucleotide sequence ID" value="NZ_CAWPOO010000008.1"/>
</dbReference>
<evidence type="ECO:0000313" key="9">
    <source>
        <dbReference type="EMBL" id="MBC2606187.1"/>
    </source>
</evidence>
<evidence type="ECO:0000256" key="6">
    <source>
        <dbReference type="RuleBase" id="RU004021"/>
    </source>
</evidence>
<dbReference type="UniPathway" id="UPA00782"/>
<dbReference type="Gene3D" id="3.40.50.12380">
    <property type="entry name" value="Nitrogenase MoFe cofactor biosynthesis protein NifE, C-terminal"/>
    <property type="match status" value="1"/>
</dbReference>
<comment type="function">
    <text evidence="1">This protein may play a role in the biosynthesis of the prosthetic group of nitrogenase (FeMo cofactor).</text>
</comment>
<evidence type="ECO:0000256" key="1">
    <source>
        <dbReference type="ARBA" id="ARBA00003171"/>
    </source>
</evidence>
<dbReference type="PROSITE" id="PS00090">
    <property type="entry name" value="NITROGENASE_1_2"/>
    <property type="match status" value="1"/>
</dbReference>
<keyword evidence="7" id="KW-1133">Transmembrane helix</keyword>
<keyword evidence="7" id="KW-0472">Membrane</keyword>
<dbReference type="Gene3D" id="3.40.50.1980">
    <property type="entry name" value="Nitrogenase molybdenum iron protein domain"/>
    <property type="match status" value="1"/>
</dbReference>
<name>A0A7X1E9W3_9BACT</name>
<comment type="caution">
    <text evidence="9">The sequence shown here is derived from an EMBL/GenBank/DDBJ whole genome shotgun (WGS) entry which is preliminary data.</text>
</comment>
<proteinExistence type="inferred from homology"/>
<dbReference type="Pfam" id="PF00148">
    <property type="entry name" value="Oxidored_nitro"/>
    <property type="match status" value="1"/>
</dbReference>
<keyword evidence="5 6" id="KW-0535">Nitrogen fixation</keyword>
<dbReference type="InterPro" id="IPR000510">
    <property type="entry name" value="Nase/OxRdtase_comp1"/>
</dbReference>
<dbReference type="InterPro" id="IPR049939">
    <property type="entry name" value="NifE-like"/>
</dbReference>
<dbReference type="GO" id="GO:0016163">
    <property type="term" value="F:nitrogenase activity"/>
    <property type="evidence" value="ECO:0007669"/>
    <property type="project" value="InterPro"/>
</dbReference>
<organism evidence="9 10">
    <name type="scientific">Pelagicoccus albus</name>
    <dbReference type="NCBI Taxonomy" id="415222"/>
    <lineage>
        <taxon>Bacteria</taxon>
        <taxon>Pseudomonadati</taxon>
        <taxon>Verrucomicrobiota</taxon>
        <taxon>Opitutia</taxon>
        <taxon>Puniceicoccales</taxon>
        <taxon>Pelagicoccaceae</taxon>
        <taxon>Pelagicoccus</taxon>
    </lineage>
</organism>
<accession>A0A7X1E9W3</accession>
<evidence type="ECO:0000256" key="2">
    <source>
        <dbReference type="ARBA" id="ARBA00005155"/>
    </source>
</evidence>
<dbReference type="SUPFAM" id="SSF53807">
    <property type="entry name" value="Helical backbone' metal receptor"/>
    <property type="match status" value="1"/>
</dbReference>
<dbReference type="EMBL" id="JACHVC010000008">
    <property type="protein sequence ID" value="MBC2606187.1"/>
    <property type="molecule type" value="Genomic_DNA"/>
</dbReference>
<dbReference type="PANTHER" id="PTHR42956">
    <property type="entry name" value="NITROGENASE IRON-MOLYBDENUM COFACTOR BIOSYNTHESIS PROTEIN NIFE"/>
    <property type="match status" value="1"/>
</dbReference>
<feature type="domain" description="Nitrogenase/oxidoreductase component 1" evidence="8">
    <location>
        <begin position="45"/>
        <end position="438"/>
    </location>
</feature>
<comment type="pathway">
    <text evidence="2">Cofactor biosynthesis; Fe-Mo cofactor biosynthesis.</text>
</comment>
<dbReference type="PROSITE" id="PS00699">
    <property type="entry name" value="NITROGENASE_1_1"/>
    <property type="match status" value="1"/>
</dbReference>